<dbReference type="Gene3D" id="2.170.16.10">
    <property type="entry name" value="Hedgehog/Intein (Hint) domain"/>
    <property type="match status" value="1"/>
</dbReference>
<dbReference type="SUPFAM" id="SSF51294">
    <property type="entry name" value="Hedgehog/intein (Hint) domain"/>
    <property type="match status" value="1"/>
</dbReference>
<sequence>MVCSTAIRSVLLLGIGLGTPVESSSPPAIEDAYQAASRAAGRDPDAQVRLALWCEANGRRADAMRHLALAVLVAPDHFAARGLMGQVRRGASWRRPAEVASEPDDAAHAALREEYEGRRSRMEETADAHWKLALWCERSGLTDEATAHFAAVTRLDPKREAAWKRLGYKKHHGRWLTDAQIAAAKAEAEAREALEKTWRPRLEAWAAQLADPGTRGEALAGLAAVEHPLLVPAIWSVLVAGRHADGPVAVQVLGQIDARDASRALATLAAFSNDAEVRRLATETLKRRDPREWADLLIGMIRKPIQYSVQPVNGPGSAGELFVEGKQYNYRRVYAAPPPPSVPLLPGDQLRIGPDGLPLLARSEVLVSPAYSDPDLSRALAGASPERQREFTARLRQEGIDGQAAETLVSAFSTNRQLPSLAFPSAPHSRFGAIPLNSGTTFSLAYSREYQIPIGQMFLEAERATAQVQEHLRRDVLAIELTNAPIRELNGRVVPVLEEATGTRNGDDPDAWRAWWIDQIGMRQVLPRPANGTSTVTDVVSVQPRPVPIGVFELPLVAIRMASCFGAGTPVHTVDGPRPIEEIQVGDLVLSQDEATGSLAYKPVIGLHHNPPSTTFEVRIGGETIVSSDFHRFWVAGRGWVMARELRVGDTIRAVGRTATVEAIEEGQVQLVYNLDVAETRSFFVGELGVLVHDNSLPSTTIEPFDAVPDLAAIAEPEAGEPGE</sequence>
<dbReference type="EMBL" id="RYZH01000030">
    <property type="protein sequence ID" value="RUL86710.1"/>
    <property type="molecule type" value="Genomic_DNA"/>
</dbReference>
<dbReference type="InterPro" id="IPR036844">
    <property type="entry name" value="Hint_dom_sf"/>
</dbReference>
<organism evidence="2 3">
    <name type="scientific">Tautonia sociabilis</name>
    <dbReference type="NCBI Taxonomy" id="2080755"/>
    <lineage>
        <taxon>Bacteria</taxon>
        <taxon>Pseudomonadati</taxon>
        <taxon>Planctomycetota</taxon>
        <taxon>Planctomycetia</taxon>
        <taxon>Isosphaerales</taxon>
        <taxon>Isosphaeraceae</taxon>
        <taxon>Tautonia</taxon>
    </lineage>
</organism>
<accession>A0A432MHD4</accession>
<dbReference type="SUPFAM" id="SSF48452">
    <property type="entry name" value="TPR-like"/>
    <property type="match status" value="1"/>
</dbReference>
<dbReference type="OrthoDB" id="285999at2"/>
<name>A0A432MHD4_9BACT</name>
<dbReference type="Gene3D" id="1.25.40.10">
    <property type="entry name" value="Tetratricopeptide repeat domain"/>
    <property type="match status" value="1"/>
</dbReference>
<proteinExistence type="predicted"/>
<evidence type="ECO:0000313" key="3">
    <source>
        <dbReference type="Proteomes" id="UP000280296"/>
    </source>
</evidence>
<dbReference type="RefSeq" id="WP_126726372.1">
    <property type="nucleotide sequence ID" value="NZ_RYZH01000030.1"/>
</dbReference>
<dbReference type="InterPro" id="IPR003587">
    <property type="entry name" value="Hint_dom_N"/>
</dbReference>
<dbReference type="InterPro" id="IPR011990">
    <property type="entry name" value="TPR-like_helical_dom_sf"/>
</dbReference>
<reference evidence="2 3" key="1">
    <citation type="submission" date="2018-12" db="EMBL/GenBank/DDBJ databases">
        <authorList>
            <person name="Toschakov S.V."/>
        </authorList>
    </citation>
    <scope>NUCLEOTIDE SEQUENCE [LARGE SCALE GENOMIC DNA]</scope>
    <source>
        <strain evidence="2 3">GM2012</strain>
    </source>
</reference>
<dbReference type="Pfam" id="PF07591">
    <property type="entry name" value="PT-HINT"/>
    <property type="match status" value="1"/>
</dbReference>
<feature type="domain" description="Hint" evidence="1">
    <location>
        <begin position="562"/>
        <end position="656"/>
    </location>
</feature>
<gene>
    <name evidence="2" type="ORF">TsocGM_15480</name>
</gene>
<dbReference type="SMART" id="SM00306">
    <property type="entry name" value="HintN"/>
    <property type="match status" value="1"/>
</dbReference>
<dbReference type="Proteomes" id="UP000280296">
    <property type="component" value="Unassembled WGS sequence"/>
</dbReference>
<dbReference type="AlphaFoldDB" id="A0A432MHD4"/>
<dbReference type="CDD" id="cd00081">
    <property type="entry name" value="Hint"/>
    <property type="match status" value="1"/>
</dbReference>
<evidence type="ECO:0000313" key="2">
    <source>
        <dbReference type="EMBL" id="RUL86710.1"/>
    </source>
</evidence>
<evidence type="ECO:0000259" key="1">
    <source>
        <dbReference type="SMART" id="SM00306"/>
    </source>
</evidence>
<protein>
    <recommendedName>
        <fullName evidence="1">Hint domain-containing protein</fullName>
    </recommendedName>
</protein>
<comment type="caution">
    <text evidence="2">The sequence shown here is derived from an EMBL/GenBank/DDBJ whole genome shotgun (WGS) entry which is preliminary data.</text>
</comment>
<keyword evidence="3" id="KW-1185">Reference proteome</keyword>
<reference evidence="2 3" key="2">
    <citation type="submission" date="2019-01" db="EMBL/GenBank/DDBJ databases">
        <title>Tautonia sociabilis, a novel thermotolerant planctomycete of Isosphaeraceae family, isolated from a 4000 m deep subterranean habitat.</title>
        <authorList>
            <person name="Kovaleva O.L."/>
            <person name="Elcheninov A.G."/>
            <person name="Van Heerden E."/>
            <person name="Toshchakov S.V."/>
            <person name="Novikov A."/>
            <person name="Bonch-Osmolovskaya E.A."/>
            <person name="Kublanov I.V."/>
        </authorList>
    </citation>
    <scope>NUCLEOTIDE SEQUENCE [LARGE SCALE GENOMIC DNA]</scope>
    <source>
        <strain evidence="2 3">GM2012</strain>
    </source>
</reference>